<reference evidence="1" key="1">
    <citation type="journal article" date="2021" name="Mol. Plant Microbe Interact.">
        <title>Complete Genome Sequence of the Plant-Pathogenic Fungus Colletotrichum lupini.</title>
        <authorList>
            <person name="Baroncelli R."/>
            <person name="Pensec F."/>
            <person name="Da Lio D."/>
            <person name="Boufleur T."/>
            <person name="Vicente I."/>
            <person name="Sarrocco S."/>
            <person name="Picot A."/>
            <person name="Baraldi E."/>
            <person name="Sukno S."/>
            <person name="Thon M."/>
            <person name="Le Floch G."/>
        </authorList>
    </citation>
    <scope>NUCLEOTIDE SEQUENCE</scope>
    <source>
        <strain evidence="1">IMI 504893</strain>
    </source>
</reference>
<dbReference type="RefSeq" id="XP_049147986.1">
    <property type="nucleotide sequence ID" value="XM_049290841.1"/>
</dbReference>
<proteinExistence type="predicted"/>
<protein>
    <submittedName>
        <fullName evidence="1">Uncharacterized protein</fullName>
    </submittedName>
</protein>
<accession>A0A9Q8WKV5</accession>
<dbReference type="EMBL" id="CP019478">
    <property type="protein sequence ID" value="UQC86375.1"/>
    <property type="molecule type" value="Genomic_DNA"/>
</dbReference>
<dbReference type="KEGG" id="clup:CLUP02_11875"/>
<evidence type="ECO:0000313" key="2">
    <source>
        <dbReference type="Proteomes" id="UP000830671"/>
    </source>
</evidence>
<dbReference type="AlphaFoldDB" id="A0A9Q8WKV5"/>
<dbReference type="Proteomes" id="UP000830671">
    <property type="component" value="Chromosome 6"/>
</dbReference>
<evidence type="ECO:0000313" key="1">
    <source>
        <dbReference type="EMBL" id="UQC86375.1"/>
    </source>
</evidence>
<gene>
    <name evidence="1" type="ORF">CLUP02_11875</name>
</gene>
<sequence length="195" mass="21952">MAYIHFTLTNDRSTISFSIGQKSALETAPLEALSSLVYARRTPREIRSSVVPQNHQGISVRKLTMHNGFHQPHPHPSELISLLQTDLENSIQSRPFLFYHFRLMPTFYSREQGSHSTSSTVIASKEAPVRRVHVQSAPAKFRSAAAAAAVSVCRGRNELWSSPLPLNNFAIQTWKTVRRRLFHSPTNLLPIAPSR</sequence>
<keyword evidence="2" id="KW-1185">Reference proteome</keyword>
<organism evidence="1 2">
    <name type="scientific">Colletotrichum lupini</name>
    <dbReference type="NCBI Taxonomy" id="145971"/>
    <lineage>
        <taxon>Eukaryota</taxon>
        <taxon>Fungi</taxon>
        <taxon>Dikarya</taxon>
        <taxon>Ascomycota</taxon>
        <taxon>Pezizomycotina</taxon>
        <taxon>Sordariomycetes</taxon>
        <taxon>Hypocreomycetidae</taxon>
        <taxon>Glomerellales</taxon>
        <taxon>Glomerellaceae</taxon>
        <taxon>Colletotrichum</taxon>
        <taxon>Colletotrichum acutatum species complex</taxon>
    </lineage>
</organism>
<name>A0A9Q8WKV5_9PEZI</name>
<dbReference type="GeneID" id="73345851"/>